<name>A0A2I0JVE6_PUNGR</name>
<protein>
    <submittedName>
        <fullName evidence="1">Uncharacterized protein</fullName>
    </submittedName>
</protein>
<evidence type="ECO:0000313" key="1">
    <source>
        <dbReference type="EMBL" id="PKI59850.1"/>
    </source>
</evidence>
<evidence type="ECO:0000313" key="2">
    <source>
        <dbReference type="Proteomes" id="UP000233551"/>
    </source>
</evidence>
<comment type="caution">
    <text evidence="1">The sequence shown here is derived from an EMBL/GenBank/DDBJ whole genome shotgun (WGS) entry which is preliminary data.</text>
</comment>
<keyword evidence="2" id="KW-1185">Reference proteome</keyword>
<reference evidence="1 2" key="1">
    <citation type="submission" date="2017-11" db="EMBL/GenBank/DDBJ databases">
        <title>De-novo sequencing of pomegranate (Punica granatum L.) genome.</title>
        <authorList>
            <person name="Akparov Z."/>
            <person name="Amiraslanov A."/>
            <person name="Hajiyeva S."/>
            <person name="Abbasov M."/>
            <person name="Kaur K."/>
            <person name="Hamwieh A."/>
            <person name="Solovyev V."/>
            <person name="Salamov A."/>
            <person name="Braich B."/>
            <person name="Kosarev P."/>
            <person name="Mahmoud A."/>
            <person name="Hajiyev E."/>
            <person name="Babayeva S."/>
            <person name="Izzatullayeva V."/>
            <person name="Mammadov A."/>
            <person name="Mammadov A."/>
            <person name="Sharifova S."/>
            <person name="Ojaghi J."/>
            <person name="Eynullazada K."/>
            <person name="Bayramov B."/>
            <person name="Abdulazimova A."/>
            <person name="Shahmuradov I."/>
        </authorList>
    </citation>
    <scope>NUCLEOTIDE SEQUENCE [LARGE SCALE GENOMIC DNA]</scope>
    <source>
        <strain evidence="2">cv. AG2017</strain>
        <tissue evidence="1">Leaf</tissue>
    </source>
</reference>
<dbReference type="EMBL" id="PGOL01001229">
    <property type="protein sequence ID" value="PKI59850.1"/>
    <property type="molecule type" value="Genomic_DNA"/>
</dbReference>
<dbReference type="Proteomes" id="UP000233551">
    <property type="component" value="Unassembled WGS sequence"/>
</dbReference>
<organism evidence="1 2">
    <name type="scientific">Punica granatum</name>
    <name type="common">Pomegranate</name>
    <dbReference type="NCBI Taxonomy" id="22663"/>
    <lineage>
        <taxon>Eukaryota</taxon>
        <taxon>Viridiplantae</taxon>
        <taxon>Streptophyta</taxon>
        <taxon>Embryophyta</taxon>
        <taxon>Tracheophyta</taxon>
        <taxon>Spermatophyta</taxon>
        <taxon>Magnoliopsida</taxon>
        <taxon>eudicotyledons</taxon>
        <taxon>Gunneridae</taxon>
        <taxon>Pentapetalae</taxon>
        <taxon>rosids</taxon>
        <taxon>malvids</taxon>
        <taxon>Myrtales</taxon>
        <taxon>Lythraceae</taxon>
        <taxon>Punica</taxon>
    </lineage>
</organism>
<sequence length="159" mass="18034">MSFCTPFHILHMPWCAQLLLKPSYGSNPNLNLEGKLLEEVWLPILNETSSDALRRWNRRDLRPPGNIVYIISGPCTSHEIRSQMPTKLCRNLEQFHRLQSKAEVMDIVFDGDDSPVPASKVHESPRGHDFKRALSLVGCDLGPVFELRLVPSSDRSSVE</sequence>
<proteinExistence type="predicted"/>
<dbReference type="AlphaFoldDB" id="A0A2I0JVE6"/>
<accession>A0A2I0JVE6</accession>
<gene>
    <name evidence="1" type="ORF">CRG98_019732</name>
</gene>